<reference evidence="3" key="2">
    <citation type="journal article" date="2018" name="Plant J.">
        <title>The Sorghum bicolor reference genome: improved assembly, gene annotations, a transcriptome atlas, and signatures of genome organization.</title>
        <authorList>
            <person name="McCormick R.F."/>
            <person name="Truong S.K."/>
            <person name="Sreedasyam A."/>
            <person name="Jenkins J."/>
            <person name="Shu S."/>
            <person name="Sims D."/>
            <person name="Kennedy M."/>
            <person name="Amirebrahimi M."/>
            <person name="Weers B.D."/>
            <person name="McKinley B."/>
            <person name="Mattison A."/>
            <person name="Morishige D.T."/>
            <person name="Grimwood J."/>
            <person name="Schmutz J."/>
            <person name="Mullet J.E."/>
        </authorList>
    </citation>
    <scope>NUCLEOTIDE SEQUENCE [LARGE SCALE GENOMIC DNA]</scope>
    <source>
        <strain evidence="3">cv. BTx623</strain>
    </source>
</reference>
<accession>A0A1B6QAM4</accession>
<dbReference type="InParanoid" id="A0A1B6QAM4"/>
<dbReference type="Gramene" id="KXG34977">
    <property type="protein sequence ID" value="KXG34977"/>
    <property type="gene ID" value="SORBI_3002G117800"/>
</dbReference>
<evidence type="ECO:0000256" key="1">
    <source>
        <dbReference type="SAM" id="MobiDB-lite"/>
    </source>
</evidence>
<evidence type="ECO:0000313" key="2">
    <source>
        <dbReference type="EMBL" id="KXG34977.1"/>
    </source>
</evidence>
<name>A0A1B6QAM4_SORBI</name>
<dbReference type="Proteomes" id="UP000000768">
    <property type="component" value="Chromosome 2"/>
</dbReference>
<sequence length="124" mass="13450">MPMGVVRALVYSINLRGEVSNSAHNRQQVTTEEREPRAPARPSLINAGGSKALCTQGGVPSSKVLPSCGLHLSSYCLKVWPGKSKRPPSFHIQVLVQTTRFKDRIEKIQQIPVDGSCMPLALGS</sequence>
<feature type="compositionally biased region" description="Polar residues" evidence="1">
    <location>
        <begin position="21"/>
        <end position="30"/>
    </location>
</feature>
<evidence type="ECO:0000313" key="3">
    <source>
        <dbReference type="Proteomes" id="UP000000768"/>
    </source>
</evidence>
<gene>
    <name evidence="2" type="ORF">SORBI_3002G117800</name>
</gene>
<dbReference type="EMBL" id="CM000761">
    <property type="protein sequence ID" value="KXG34977.1"/>
    <property type="molecule type" value="Genomic_DNA"/>
</dbReference>
<proteinExistence type="predicted"/>
<keyword evidence="3" id="KW-1185">Reference proteome</keyword>
<feature type="region of interest" description="Disordered" evidence="1">
    <location>
        <begin position="21"/>
        <end position="44"/>
    </location>
</feature>
<reference evidence="2 3" key="1">
    <citation type="journal article" date="2009" name="Nature">
        <title>The Sorghum bicolor genome and the diversification of grasses.</title>
        <authorList>
            <person name="Paterson A.H."/>
            <person name="Bowers J.E."/>
            <person name="Bruggmann R."/>
            <person name="Dubchak I."/>
            <person name="Grimwood J."/>
            <person name="Gundlach H."/>
            <person name="Haberer G."/>
            <person name="Hellsten U."/>
            <person name="Mitros T."/>
            <person name="Poliakov A."/>
            <person name="Schmutz J."/>
            <person name="Spannagl M."/>
            <person name="Tang H."/>
            <person name="Wang X."/>
            <person name="Wicker T."/>
            <person name="Bharti A.K."/>
            <person name="Chapman J."/>
            <person name="Feltus F.A."/>
            <person name="Gowik U."/>
            <person name="Grigoriev I.V."/>
            <person name="Lyons E."/>
            <person name="Maher C.A."/>
            <person name="Martis M."/>
            <person name="Narechania A."/>
            <person name="Otillar R.P."/>
            <person name="Penning B.W."/>
            <person name="Salamov A.A."/>
            <person name="Wang Y."/>
            <person name="Zhang L."/>
            <person name="Carpita N.C."/>
            <person name="Freeling M."/>
            <person name="Gingle A.R."/>
            <person name="Hash C.T."/>
            <person name="Keller B."/>
            <person name="Klein P."/>
            <person name="Kresovich S."/>
            <person name="McCann M.C."/>
            <person name="Ming R."/>
            <person name="Peterson D.G."/>
            <person name="Mehboob-ur-Rahman"/>
            <person name="Ware D."/>
            <person name="Westhoff P."/>
            <person name="Mayer K.F."/>
            <person name="Messing J."/>
            <person name="Rokhsar D.S."/>
        </authorList>
    </citation>
    <scope>NUCLEOTIDE SEQUENCE [LARGE SCALE GENOMIC DNA]</scope>
    <source>
        <strain evidence="3">cv. BTx623</strain>
    </source>
</reference>
<organism evidence="2 3">
    <name type="scientific">Sorghum bicolor</name>
    <name type="common">Sorghum</name>
    <name type="synonym">Sorghum vulgare</name>
    <dbReference type="NCBI Taxonomy" id="4558"/>
    <lineage>
        <taxon>Eukaryota</taxon>
        <taxon>Viridiplantae</taxon>
        <taxon>Streptophyta</taxon>
        <taxon>Embryophyta</taxon>
        <taxon>Tracheophyta</taxon>
        <taxon>Spermatophyta</taxon>
        <taxon>Magnoliopsida</taxon>
        <taxon>Liliopsida</taxon>
        <taxon>Poales</taxon>
        <taxon>Poaceae</taxon>
        <taxon>PACMAD clade</taxon>
        <taxon>Panicoideae</taxon>
        <taxon>Andropogonodae</taxon>
        <taxon>Andropogoneae</taxon>
        <taxon>Sorghinae</taxon>
        <taxon>Sorghum</taxon>
    </lineage>
</organism>
<protein>
    <submittedName>
        <fullName evidence="2">Uncharacterized protein</fullName>
    </submittedName>
</protein>
<dbReference type="AlphaFoldDB" id="A0A1B6QAM4"/>